<dbReference type="CDD" id="cd02603">
    <property type="entry name" value="HAD_sEH-N_like"/>
    <property type="match status" value="1"/>
</dbReference>
<dbReference type="InterPro" id="IPR052898">
    <property type="entry name" value="ACAD10-like"/>
</dbReference>
<gene>
    <name evidence="1" type="ORF">EVEC_LOCUS2205</name>
</gene>
<name>A0A0N4UY56_ENTVE</name>
<dbReference type="Proteomes" id="UP000274131">
    <property type="component" value="Unassembled WGS sequence"/>
</dbReference>
<dbReference type="STRING" id="51028.A0A0N4UY56"/>
<dbReference type="InterPro" id="IPR006439">
    <property type="entry name" value="HAD-SF_hydro_IA"/>
</dbReference>
<dbReference type="OrthoDB" id="408373at2759"/>
<dbReference type="Gene3D" id="3.40.50.1000">
    <property type="entry name" value="HAD superfamily/HAD-like"/>
    <property type="match status" value="1"/>
</dbReference>
<dbReference type="WBParaSite" id="EVEC_0000249701-mRNA-1">
    <property type="protein sequence ID" value="EVEC_0000249701-mRNA-1"/>
    <property type="gene ID" value="EVEC_0000249701"/>
</dbReference>
<evidence type="ECO:0000313" key="3">
    <source>
        <dbReference type="WBParaSite" id="EVEC_0000249701-mRNA-1"/>
    </source>
</evidence>
<dbReference type="PANTHER" id="PTHR47829">
    <property type="entry name" value="HYDROLASE, PUTATIVE (AFU_ORTHOLOGUE AFUA_1G12880)-RELATED"/>
    <property type="match status" value="1"/>
</dbReference>
<reference evidence="1 2" key="2">
    <citation type="submission" date="2018-10" db="EMBL/GenBank/DDBJ databases">
        <authorList>
            <consortium name="Pathogen Informatics"/>
        </authorList>
    </citation>
    <scope>NUCLEOTIDE SEQUENCE [LARGE SCALE GENOMIC DNA]</scope>
</reference>
<sequence length="210" mass="23973">MGFKAVIFDASGVTLSFEKIPYVVDLFKELKKNPDDWKQFEDLELGIGHTKNSNHVFEKTFAANPHFKQKTLEVMKNESYFSLFDNMVEDKYIAAVLPKLKNAGLKTCMLTNNMFRDETRTEVYVPETVLQKFDAVVVSCRDRCRKPNKDCFELACKRLGVELNECIFIDDFPENCEGARKFGITAIQVHGTDTLGAVKELEKLLGLKLL</sequence>
<protein>
    <submittedName>
        <fullName evidence="3">HAD family phosphatase</fullName>
    </submittedName>
</protein>
<reference evidence="3" key="1">
    <citation type="submission" date="2017-02" db="UniProtKB">
        <authorList>
            <consortium name="WormBaseParasite"/>
        </authorList>
    </citation>
    <scope>IDENTIFICATION</scope>
</reference>
<dbReference type="SFLD" id="SFLDG01129">
    <property type="entry name" value="C1.5:_HAD__Beta-PGM__Phosphata"/>
    <property type="match status" value="1"/>
</dbReference>
<dbReference type="PRINTS" id="PR00413">
    <property type="entry name" value="HADHALOGNASE"/>
</dbReference>
<dbReference type="NCBIfam" id="TIGR01509">
    <property type="entry name" value="HAD-SF-IA-v3"/>
    <property type="match status" value="1"/>
</dbReference>
<dbReference type="SUPFAM" id="SSF56784">
    <property type="entry name" value="HAD-like"/>
    <property type="match status" value="1"/>
</dbReference>
<organism evidence="3">
    <name type="scientific">Enterobius vermicularis</name>
    <name type="common">Human pinworm</name>
    <dbReference type="NCBI Taxonomy" id="51028"/>
    <lineage>
        <taxon>Eukaryota</taxon>
        <taxon>Metazoa</taxon>
        <taxon>Ecdysozoa</taxon>
        <taxon>Nematoda</taxon>
        <taxon>Chromadorea</taxon>
        <taxon>Rhabditida</taxon>
        <taxon>Spirurina</taxon>
        <taxon>Oxyuridomorpha</taxon>
        <taxon>Oxyuroidea</taxon>
        <taxon>Oxyuridae</taxon>
        <taxon>Enterobius</taxon>
    </lineage>
</organism>
<evidence type="ECO:0000313" key="2">
    <source>
        <dbReference type="Proteomes" id="UP000274131"/>
    </source>
</evidence>
<dbReference type="AlphaFoldDB" id="A0A0N4UY56"/>
<dbReference type="SFLD" id="SFLDS00003">
    <property type="entry name" value="Haloacid_Dehalogenase"/>
    <property type="match status" value="1"/>
</dbReference>
<evidence type="ECO:0000313" key="1">
    <source>
        <dbReference type="EMBL" id="VDD87062.1"/>
    </source>
</evidence>
<dbReference type="InterPro" id="IPR036412">
    <property type="entry name" value="HAD-like_sf"/>
</dbReference>
<proteinExistence type="predicted"/>
<dbReference type="PANTHER" id="PTHR47829:SF1">
    <property type="entry name" value="HAD FAMILY PHOSPHATASE"/>
    <property type="match status" value="1"/>
</dbReference>
<keyword evidence="2" id="KW-1185">Reference proteome</keyword>
<accession>A0A0N4UY56</accession>
<dbReference type="Pfam" id="PF00702">
    <property type="entry name" value="Hydrolase"/>
    <property type="match status" value="1"/>
</dbReference>
<dbReference type="InterPro" id="IPR023214">
    <property type="entry name" value="HAD_sf"/>
</dbReference>
<dbReference type="EMBL" id="UXUI01007338">
    <property type="protein sequence ID" value="VDD87062.1"/>
    <property type="molecule type" value="Genomic_DNA"/>
</dbReference>